<dbReference type="Gene3D" id="1.10.10.10">
    <property type="entry name" value="Winged helix-like DNA-binding domain superfamily/Winged helix DNA-binding domain"/>
    <property type="match status" value="1"/>
</dbReference>
<keyword evidence="7" id="KW-0472">Membrane</keyword>
<keyword evidence="7" id="KW-1133">Transmembrane helix</keyword>
<dbReference type="Proteomes" id="UP000192360">
    <property type="component" value="Unassembled WGS sequence"/>
</dbReference>
<evidence type="ECO:0000256" key="7">
    <source>
        <dbReference type="SAM" id="Phobius"/>
    </source>
</evidence>
<evidence type="ECO:0000256" key="5">
    <source>
        <dbReference type="ARBA" id="ARBA00023163"/>
    </source>
</evidence>
<dbReference type="Pfam" id="PF04542">
    <property type="entry name" value="Sigma70_r2"/>
    <property type="match status" value="1"/>
</dbReference>
<evidence type="ECO:0000256" key="6">
    <source>
        <dbReference type="RuleBase" id="RU000716"/>
    </source>
</evidence>
<feature type="domain" description="RNA polymerase sigma-70 region 4" evidence="9">
    <location>
        <begin position="124"/>
        <end position="172"/>
    </location>
</feature>
<evidence type="ECO:0000313" key="11">
    <source>
        <dbReference type="Proteomes" id="UP000192360"/>
    </source>
</evidence>
<dbReference type="GO" id="GO:0016987">
    <property type="term" value="F:sigma factor activity"/>
    <property type="evidence" value="ECO:0007669"/>
    <property type="project" value="UniProtKB-KW"/>
</dbReference>
<dbReference type="GO" id="GO:0003677">
    <property type="term" value="F:DNA binding"/>
    <property type="evidence" value="ECO:0007669"/>
    <property type="project" value="UniProtKB-KW"/>
</dbReference>
<protein>
    <recommendedName>
        <fullName evidence="6">RNA polymerase sigma factor</fullName>
    </recommendedName>
</protein>
<dbReference type="OrthoDB" id="9784272at2"/>
<keyword evidence="11" id="KW-1185">Reference proteome</keyword>
<dbReference type="EMBL" id="FWXO01000001">
    <property type="protein sequence ID" value="SMC31948.1"/>
    <property type="molecule type" value="Genomic_DNA"/>
</dbReference>
<dbReference type="InterPro" id="IPR036388">
    <property type="entry name" value="WH-like_DNA-bd_sf"/>
</dbReference>
<keyword evidence="3 6" id="KW-0731">Sigma factor</keyword>
<accession>A0A1W1Y896</accession>
<evidence type="ECO:0000313" key="10">
    <source>
        <dbReference type="EMBL" id="SMC31948.1"/>
    </source>
</evidence>
<keyword evidence="2 6" id="KW-0805">Transcription regulation</keyword>
<reference evidence="10 11" key="1">
    <citation type="submission" date="2017-04" db="EMBL/GenBank/DDBJ databases">
        <authorList>
            <person name="Afonso C.L."/>
            <person name="Miller P.J."/>
            <person name="Scott M.A."/>
            <person name="Spackman E."/>
            <person name="Goraichik I."/>
            <person name="Dimitrov K.M."/>
            <person name="Suarez D.L."/>
            <person name="Swayne D.E."/>
        </authorList>
    </citation>
    <scope>NUCLEOTIDE SEQUENCE [LARGE SCALE GENOMIC DNA]</scope>
    <source>
        <strain evidence="10 11">DSM 21164</strain>
    </source>
</reference>
<evidence type="ECO:0000259" key="8">
    <source>
        <dbReference type="Pfam" id="PF04542"/>
    </source>
</evidence>
<organism evidence="10 11">
    <name type="scientific">Cellulophaga tyrosinoxydans</name>
    <dbReference type="NCBI Taxonomy" id="504486"/>
    <lineage>
        <taxon>Bacteria</taxon>
        <taxon>Pseudomonadati</taxon>
        <taxon>Bacteroidota</taxon>
        <taxon>Flavobacteriia</taxon>
        <taxon>Flavobacteriales</taxon>
        <taxon>Flavobacteriaceae</taxon>
        <taxon>Cellulophaga</taxon>
    </lineage>
</organism>
<evidence type="ECO:0000256" key="3">
    <source>
        <dbReference type="ARBA" id="ARBA00023082"/>
    </source>
</evidence>
<dbReference type="PANTHER" id="PTHR43133:SF62">
    <property type="entry name" value="RNA POLYMERASE SIGMA FACTOR SIGZ"/>
    <property type="match status" value="1"/>
</dbReference>
<dbReference type="InterPro" id="IPR013325">
    <property type="entry name" value="RNA_pol_sigma_r2"/>
</dbReference>
<dbReference type="InterPro" id="IPR039425">
    <property type="entry name" value="RNA_pol_sigma-70-like"/>
</dbReference>
<keyword evidence="7" id="KW-0812">Transmembrane</keyword>
<sequence length="193" mass="22413">MSALLENHIVELLQERNEKAISLLYENYSDTLYGVAFKVVKDEELAQDVLQESFVKIWKKADSYDPTKAKLFTWLFRITRNTAIDKLRSGKTKSDKEIQMDVSDVYKVGIDGVNPDFIDMRENLSKLDSKYQIVLEALFFEGMTQQEASEELDIPLGTIKSRLKIGLREMRKIYIDPAILLFILTLIALYYER</sequence>
<dbReference type="RefSeq" id="WP_084059332.1">
    <property type="nucleotide sequence ID" value="NZ_FWXO01000001.1"/>
</dbReference>
<dbReference type="InterPro" id="IPR007627">
    <property type="entry name" value="RNA_pol_sigma70_r2"/>
</dbReference>
<keyword evidence="5 6" id="KW-0804">Transcription</keyword>
<dbReference type="Gene3D" id="1.10.1740.10">
    <property type="match status" value="1"/>
</dbReference>
<comment type="similarity">
    <text evidence="1 6">Belongs to the sigma-70 factor family. ECF subfamily.</text>
</comment>
<dbReference type="NCBIfam" id="TIGR02937">
    <property type="entry name" value="sigma70-ECF"/>
    <property type="match status" value="1"/>
</dbReference>
<proteinExistence type="inferred from homology"/>
<evidence type="ECO:0000259" key="9">
    <source>
        <dbReference type="Pfam" id="PF04545"/>
    </source>
</evidence>
<name>A0A1W1Y896_9FLAO</name>
<dbReference type="InterPro" id="IPR013324">
    <property type="entry name" value="RNA_pol_sigma_r3/r4-like"/>
</dbReference>
<feature type="domain" description="RNA polymerase sigma-70 region 2" evidence="8">
    <location>
        <begin position="24"/>
        <end position="90"/>
    </location>
</feature>
<dbReference type="GO" id="GO:0006352">
    <property type="term" value="P:DNA-templated transcription initiation"/>
    <property type="evidence" value="ECO:0007669"/>
    <property type="project" value="InterPro"/>
</dbReference>
<gene>
    <name evidence="10" type="ORF">SAMN05660703_0084</name>
</gene>
<evidence type="ECO:0000256" key="1">
    <source>
        <dbReference type="ARBA" id="ARBA00010641"/>
    </source>
</evidence>
<dbReference type="InterPro" id="IPR014284">
    <property type="entry name" value="RNA_pol_sigma-70_dom"/>
</dbReference>
<dbReference type="PROSITE" id="PS01063">
    <property type="entry name" value="SIGMA70_ECF"/>
    <property type="match status" value="1"/>
</dbReference>
<dbReference type="STRING" id="504486.SAMN05660703_0084"/>
<evidence type="ECO:0000256" key="2">
    <source>
        <dbReference type="ARBA" id="ARBA00023015"/>
    </source>
</evidence>
<keyword evidence="4 6" id="KW-0238">DNA-binding</keyword>
<dbReference type="CDD" id="cd06171">
    <property type="entry name" value="Sigma70_r4"/>
    <property type="match status" value="1"/>
</dbReference>
<dbReference type="InterPro" id="IPR007630">
    <property type="entry name" value="RNA_pol_sigma70_r4"/>
</dbReference>
<evidence type="ECO:0000256" key="4">
    <source>
        <dbReference type="ARBA" id="ARBA00023125"/>
    </source>
</evidence>
<dbReference type="AlphaFoldDB" id="A0A1W1Y896"/>
<dbReference type="SUPFAM" id="SSF88659">
    <property type="entry name" value="Sigma3 and sigma4 domains of RNA polymerase sigma factors"/>
    <property type="match status" value="1"/>
</dbReference>
<dbReference type="SUPFAM" id="SSF88946">
    <property type="entry name" value="Sigma2 domain of RNA polymerase sigma factors"/>
    <property type="match status" value="1"/>
</dbReference>
<dbReference type="InterPro" id="IPR000838">
    <property type="entry name" value="RNA_pol_sigma70_ECF_CS"/>
</dbReference>
<dbReference type="Pfam" id="PF04545">
    <property type="entry name" value="Sigma70_r4"/>
    <property type="match status" value="1"/>
</dbReference>
<dbReference type="PANTHER" id="PTHR43133">
    <property type="entry name" value="RNA POLYMERASE ECF-TYPE SIGMA FACTO"/>
    <property type="match status" value="1"/>
</dbReference>
<feature type="transmembrane region" description="Helical" evidence="7">
    <location>
        <begin position="173"/>
        <end position="191"/>
    </location>
</feature>